<feature type="binding site" evidence="16">
    <location>
        <position position="457"/>
    </location>
    <ligand>
        <name>substrate</name>
    </ligand>
</feature>
<evidence type="ECO:0000256" key="3">
    <source>
        <dbReference type="ARBA" id="ARBA00001941"/>
    </source>
</evidence>
<keyword evidence="9 18" id="KW-0479">Metal-binding</keyword>
<evidence type="ECO:0000256" key="6">
    <source>
        <dbReference type="ARBA" id="ARBA00011738"/>
    </source>
</evidence>
<evidence type="ECO:0000313" key="24">
    <source>
        <dbReference type="Proteomes" id="UP000241201"/>
    </source>
</evidence>
<dbReference type="InterPro" id="IPR009014">
    <property type="entry name" value="Transketo_C/PFOR_II"/>
</dbReference>
<comment type="cofactor">
    <cofactor evidence="2">
        <name>Mn(2+)</name>
        <dbReference type="ChEBI" id="CHEBI:29035"/>
    </cofactor>
</comment>
<keyword evidence="11 18" id="KW-0460">Magnesium</keyword>
<feature type="binding site" evidence="18">
    <location>
        <position position="185"/>
    </location>
    <ligand>
        <name>Mg(2+)</name>
        <dbReference type="ChEBI" id="CHEBI:18420"/>
    </ligand>
</feature>
<evidence type="ECO:0000256" key="16">
    <source>
        <dbReference type="PIRSR" id="PIRSR605478-2"/>
    </source>
</evidence>
<comment type="cofactor">
    <cofactor evidence="3">
        <name>Co(2+)</name>
        <dbReference type="ChEBI" id="CHEBI:48828"/>
    </cofactor>
</comment>
<dbReference type="InterPro" id="IPR029061">
    <property type="entry name" value="THDP-binding"/>
</dbReference>
<keyword evidence="12 17" id="KW-0786">Thiamine pyrophosphate</keyword>
<feature type="binding site" evidence="16">
    <location>
        <position position="26"/>
    </location>
    <ligand>
        <name>substrate</name>
    </ligand>
</feature>
<evidence type="ECO:0000256" key="13">
    <source>
        <dbReference type="ARBA" id="ARBA00049473"/>
    </source>
</evidence>
<dbReference type="Pfam" id="PF00456">
    <property type="entry name" value="Transketolase_N"/>
    <property type="match status" value="1"/>
</dbReference>
<dbReference type="FunFam" id="3.40.50.970:FF:000045">
    <property type="entry name" value="Transketolase"/>
    <property type="match status" value="1"/>
</dbReference>
<feature type="domain" description="Transketolase-like pyrimidine-binding" evidence="21">
    <location>
        <begin position="350"/>
        <end position="521"/>
    </location>
</feature>
<evidence type="ECO:0000313" key="23">
    <source>
        <dbReference type="EMBL" id="PST41802.1"/>
    </source>
</evidence>
<evidence type="ECO:0000256" key="17">
    <source>
        <dbReference type="PIRSR" id="PIRSR605478-3"/>
    </source>
</evidence>
<dbReference type="InterPro" id="IPR033247">
    <property type="entry name" value="Transketolase_fam"/>
</dbReference>
<evidence type="ECO:0000313" key="22">
    <source>
        <dbReference type="EMBL" id="MCB8609003.1"/>
    </source>
</evidence>
<evidence type="ECO:0000256" key="1">
    <source>
        <dbReference type="ARBA" id="ARBA00001913"/>
    </source>
</evidence>
<feature type="binding site" evidence="16">
    <location>
        <position position="516"/>
    </location>
    <ligand>
        <name>substrate</name>
    </ligand>
</feature>
<dbReference type="CDD" id="cd02012">
    <property type="entry name" value="TPP_TK"/>
    <property type="match status" value="1"/>
</dbReference>
<evidence type="ECO:0000256" key="8">
    <source>
        <dbReference type="ARBA" id="ARBA00022679"/>
    </source>
</evidence>
<feature type="binding site" evidence="16">
    <location>
        <position position="353"/>
    </location>
    <ligand>
        <name>substrate</name>
    </ligand>
</feature>
<feature type="active site" description="Proton donor" evidence="15">
    <location>
        <position position="407"/>
    </location>
</feature>
<dbReference type="PANTHER" id="PTHR43522">
    <property type="entry name" value="TRANSKETOLASE"/>
    <property type="match status" value="1"/>
</dbReference>
<reference evidence="22" key="3">
    <citation type="submission" date="2021-10" db="EMBL/GenBank/DDBJ databases">
        <title>Collection of gut derived symbiotic bacterial strains cultured from healthy donors.</title>
        <authorList>
            <person name="Lin H."/>
            <person name="Littmann E."/>
            <person name="Kohout C."/>
            <person name="Pamer E.G."/>
        </authorList>
    </citation>
    <scope>NUCLEOTIDE SEQUENCE</scope>
    <source>
        <strain evidence="22">DFI.4.48</strain>
    </source>
</reference>
<dbReference type="InterPro" id="IPR005478">
    <property type="entry name" value="Transketolase_bac-like"/>
</dbReference>
<accession>A0A2T3G2S8</accession>
<gene>
    <name evidence="23" type="primary">tkt</name>
    <name evidence="23" type="ORF">C7U55_03220</name>
    <name evidence="22" type="ORF">LJD69_00150</name>
</gene>
<evidence type="ECO:0000256" key="10">
    <source>
        <dbReference type="ARBA" id="ARBA00022837"/>
    </source>
</evidence>
<dbReference type="SUPFAM" id="SSF52518">
    <property type="entry name" value="Thiamin diphosphate-binding fold (THDP-binding)"/>
    <property type="match status" value="2"/>
</dbReference>
<keyword evidence="24" id="KW-1185">Reference proteome</keyword>
<dbReference type="FunFam" id="3.40.50.920:FF:000003">
    <property type="entry name" value="Transketolase"/>
    <property type="match status" value="1"/>
</dbReference>
<feature type="binding site" evidence="17">
    <location>
        <position position="260"/>
    </location>
    <ligand>
        <name>thiamine diphosphate</name>
        <dbReference type="ChEBI" id="CHEBI:58937"/>
    </ligand>
</feature>
<dbReference type="PROSITE" id="PS00802">
    <property type="entry name" value="TRANSKETOLASE_2"/>
    <property type="match status" value="1"/>
</dbReference>
<dbReference type="EMBL" id="JAJDKZ010000001">
    <property type="protein sequence ID" value="MCB8609003.1"/>
    <property type="molecule type" value="Genomic_DNA"/>
</dbReference>
<dbReference type="InterPro" id="IPR020826">
    <property type="entry name" value="Transketolase_BS"/>
</dbReference>
<dbReference type="Pfam" id="PF22613">
    <property type="entry name" value="Transketolase_C_1"/>
    <property type="match status" value="1"/>
</dbReference>
<feature type="binding site" evidence="18">
    <location>
        <position position="187"/>
    </location>
    <ligand>
        <name>Mg(2+)</name>
        <dbReference type="ChEBI" id="CHEBI:18420"/>
    </ligand>
</feature>
<dbReference type="Pfam" id="PF02779">
    <property type="entry name" value="Transket_pyr"/>
    <property type="match status" value="1"/>
</dbReference>
<evidence type="ECO:0000259" key="21">
    <source>
        <dbReference type="SMART" id="SM00861"/>
    </source>
</evidence>
<feature type="binding site" evidence="16">
    <location>
        <position position="380"/>
    </location>
    <ligand>
        <name>substrate</name>
    </ligand>
</feature>
<dbReference type="SMART" id="SM00861">
    <property type="entry name" value="Transket_pyr"/>
    <property type="match status" value="1"/>
</dbReference>
<comment type="cofactor">
    <cofactor evidence="1">
        <name>Ca(2+)</name>
        <dbReference type="ChEBI" id="CHEBI:29108"/>
    </cofactor>
</comment>
<comment type="cofactor">
    <cofactor evidence="20">
        <name>Mg(2+)</name>
        <dbReference type="ChEBI" id="CHEBI:18420"/>
    </cofactor>
    <cofactor evidence="20">
        <name>Ca(2+)</name>
        <dbReference type="ChEBI" id="CHEBI:29108"/>
    </cofactor>
    <cofactor evidence="20">
        <name>Mn(2+)</name>
        <dbReference type="ChEBI" id="CHEBI:29035"/>
    </cofactor>
    <cofactor evidence="20">
        <name>Co(2+)</name>
        <dbReference type="ChEBI" id="CHEBI:48828"/>
    </cofactor>
    <text evidence="20">Binds 1 Mg(2+) ion per subunit. Can also utilize other divalent metal cations, such as Ca(2+), Mn(2+) and Co(2+).</text>
</comment>
<keyword evidence="8 20" id="KW-0808">Transferase</keyword>
<evidence type="ECO:0000256" key="2">
    <source>
        <dbReference type="ARBA" id="ARBA00001936"/>
    </source>
</evidence>
<evidence type="ECO:0000256" key="5">
    <source>
        <dbReference type="ARBA" id="ARBA00007131"/>
    </source>
</evidence>
<protein>
    <recommendedName>
        <fullName evidence="7 14">Transketolase</fullName>
        <ecNumber evidence="7 14">2.2.1.1</ecNumber>
    </recommendedName>
</protein>
<evidence type="ECO:0000256" key="20">
    <source>
        <dbReference type="RuleBase" id="RU004996"/>
    </source>
</evidence>
<reference evidence="24" key="1">
    <citation type="submission" date="2018-03" db="EMBL/GenBank/DDBJ databases">
        <title>Lachnoclostridium SNUG30370 gen.nov., sp.nov., isolated from human faeces.</title>
        <authorList>
            <person name="Seo B."/>
            <person name="Jeon K."/>
            <person name="Ko G."/>
        </authorList>
    </citation>
    <scope>NUCLEOTIDE SEQUENCE [LARGE SCALE GENOMIC DNA]</scope>
    <source>
        <strain evidence="24">SNUG30370</strain>
    </source>
</reference>
<comment type="similarity">
    <text evidence="5 20">Belongs to the transketolase family.</text>
</comment>
<feature type="site" description="Important for catalytic activity" evidence="19">
    <location>
        <position position="26"/>
    </location>
</feature>
<comment type="function">
    <text evidence="4 20">Catalyzes the transfer of a two-carbon ketol group from a ketose donor to an aldose acceptor, via a covalent intermediate with the cofactor thiamine pyrophosphate.</text>
</comment>
<dbReference type="Gene3D" id="3.40.50.920">
    <property type="match status" value="1"/>
</dbReference>
<evidence type="ECO:0000256" key="11">
    <source>
        <dbReference type="ARBA" id="ARBA00022842"/>
    </source>
</evidence>
<dbReference type="GeneID" id="77470115"/>
<feature type="binding site" evidence="16">
    <location>
        <position position="469"/>
    </location>
    <ligand>
        <name>substrate</name>
    </ligand>
</feature>
<dbReference type="GO" id="GO:0046872">
    <property type="term" value="F:metal ion binding"/>
    <property type="evidence" value="ECO:0007669"/>
    <property type="project" value="UniProtKB-KW"/>
</dbReference>
<dbReference type="InterPro" id="IPR055152">
    <property type="entry name" value="Transketolase-like_C_2"/>
</dbReference>
<dbReference type="Proteomes" id="UP001198439">
    <property type="component" value="Unassembled WGS sequence"/>
</dbReference>
<comment type="subunit">
    <text evidence="6 20">Homodimer.</text>
</comment>
<feature type="binding site" evidence="17">
    <location>
        <position position="433"/>
    </location>
    <ligand>
        <name>thiamine diphosphate</name>
        <dbReference type="ChEBI" id="CHEBI:58937"/>
    </ligand>
</feature>
<evidence type="ECO:0000256" key="19">
    <source>
        <dbReference type="PIRSR" id="PIRSR605478-5"/>
    </source>
</evidence>
<feature type="binding site" evidence="18">
    <location>
        <position position="155"/>
    </location>
    <ligand>
        <name>Mg(2+)</name>
        <dbReference type="ChEBI" id="CHEBI:18420"/>
    </ligand>
</feature>
<organism evidence="23 24">
    <name type="scientific">Faecalibacillus faecis</name>
    <dbReference type="NCBI Taxonomy" id="1982628"/>
    <lineage>
        <taxon>Bacteria</taxon>
        <taxon>Bacillati</taxon>
        <taxon>Bacillota</taxon>
        <taxon>Erysipelotrichia</taxon>
        <taxon>Erysipelotrichales</taxon>
        <taxon>Coprobacillaceae</taxon>
        <taxon>Faecalibacillus</taxon>
    </lineage>
</organism>
<dbReference type="InterPro" id="IPR049557">
    <property type="entry name" value="Transketolase_CS"/>
</dbReference>
<dbReference type="GO" id="GO:0005829">
    <property type="term" value="C:cytosol"/>
    <property type="evidence" value="ECO:0007669"/>
    <property type="project" value="TreeGrafter"/>
</dbReference>
<evidence type="ECO:0000256" key="14">
    <source>
        <dbReference type="NCBIfam" id="TIGR00232"/>
    </source>
</evidence>
<evidence type="ECO:0000256" key="18">
    <source>
        <dbReference type="PIRSR" id="PIRSR605478-4"/>
    </source>
</evidence>
<dbReference type="Gene3D" id="3.40.50.970">
    <property type="match status" value="2"/>
</dbReference>
<dbReference type="CDD" id="cd07033">
    <property type="entry name" value="TPP_PYR_DXS_TK_like"/>
    <property type="match status" value="1"/>
</dbReference>
<dbReference type="GO" id="GO:0004802">
    <property type="term" value="F:transketolase activity"/>
    <property type="evidence" value="ECO:0007669"/>
    <property type="project" value="UniProtKB-UniRule"/>
</dbReference>
<comment type="caution">
    <text evidence="23">The sequence shown here is derived from an EMBL/GenBank/DDBJ whole genome shotgun (WGS) entry which is preliminary data.</text>
</comment>
<sequence>MDISNLSIATIRSLGIDTINKANSGHPGMVLGSAPALYTLFNKELNIYNKEENWINRDRFVLASGHASALLYSLLHLDGFDVTIDDLKNFRQLHSRTPGHPEIEMTHGVDASSGPLGQGIPMATGMAMAEKFLASQYNKENFDIIDHYTYVLCGDGDMQEGVTYEAASLAGHLSLGKLIVLYDANKVTLDGPLSMSFSENVKKRYEACNWQVIEVKDGNDIQEIHKAIKKGKKEQYKPTLIIVNTVIGFGSANQGTNKVHGAPLGKEDGKNTKLSYGFDHEEFYVPEEVYEDFKKSIKRGKSKFNKWNKLFKEYKNQYPQEAKQLEDAIDGKYTLDVEEIIKNYPAGHNDATRNTSLEIIQEVAKQNPTFLSGTADLASSTKTQIKGQNNFSVEDYSGRNLVFGIREFAMVAILNGMTLHKGVKVSAGGFLVFSDYFKAAVRMACLMKLPIILPLSHDSIAVGEDGPTHQPIEQFAMLRSIPNMHVIRPGDAVEMAAAWKLAIESKENPTALILTRQNVETMAGSSVEGVSKGAYIIGKEEKQCDAIIIASGSEVNLAMNAKTELLKKGIDVRVVSMPCQEIFDQQDKAYKQSVLPNDVRKRLSVEMASSFGWHKYVGLDGIVMSIDEFGRSAPANQVIESFGFTVDKVVENVEKLVK</sequence>
<evidence type="ECO:0000256" key="12">
    <source>
        <dbReference type="ARBA" id="ARBA00023052"/>
    </source>
</evidence>
<dbReference type="EMBL" id="PYLP01000002">
    <property type="protein sequence ID" value="PST41802.1"/>
    <property type="molecule type" value="Genomic_DNA"/>
</dbReference>
<dbReference type="GO" id="GO:0006098">
    <property type="term" value="P:pentose-phosphate shunt"/>
    <property type="evidence" value="ECO:0007669"/>
    <property type="project" value="TreeGrafter"/>
</dbReference>
<reference evidence="23" key="2">
    <citation type="journal article" date="2019" name="Int. J. Syst. Evol. Microbiol.">
        <title>Faecalibacillus intestinalis gen. nov., sp. nov. and Faecalibacillus faecis sp. nov., isolated from human faeces.</title>
        <authorList>
            <person name="Seo B."/>
            <person name="Jeon K."/>
            <person name="Baek I."/>
            <person name="Lee Y.M."/>
            <person name="Baek K."/>
            <person name="Ko G."/>
        </authorList>
    </citation>
    <scope>NUCLEOTIDE SEQUENCE</scope>
    <source>
        <strain evidence="23">SNUG30370</strain>
    </source>
</reference>
<comment type="cofactor">
    <cofactor evidence="17">
        <name>thiamine diphosphate</name>
        <dbReference type="ChEBI" id="CHEBI:58937"/>
    </cofactor>
    <text evidence="17">Binds 1 thiamine pyrophosphate per subunit. During the reaction, the substrate forms a covalent intermediate with the cofactor.</text>
</comment>
<feature type="binding site" evidence="16">
    <location>
        <position position="260"/>
    </location>
    <ligand>
        <name>substrate</name>
    </ligand>
</feature>
<dbReference type="AlphaFoldDB" id="A0A2T3G2S8"/>
<dbReference type="EC" id="2.2.1.1" evidence="7 14"/>
<evidence type="ECO:0000256" key="7">
    <source>
        <dbReference type="ARBA" id="ARBA00013152"/>
    </source>
</evidence>
<dbReference type="PANTHER" id="PTHR43522:SF2">
    <property type="entry name" value="TRANSKETOLASE 1-RELATED"/>
    <property type="match status" value="1"/>
</dbReference>
<evidence type="ECO:0000256" key="15">
    <source>
        <dbReference type="PIRSR" id="PIRSR605478-1"/>
    </source>
</evidence>
<keyword evidence="10 20" id="KW-0106">Calcium</keyword>
<feature type="site" description="Important for catalytic activity" evidence="19">
    <location>
        <position position="260"/>
    </location>
</feature>
<dbReference type="RefSeq" id="WP_106987315.1">
    <property type="nucleotide sequence ID" value="NZ_DBGCOW010000020.1"/>
</dbReference>
<proteinExistence type="inferred from homology"/>
<dbReference type="InterPro" id="IPR005475">
    <property type="entry name" value="Transketolase-like_Pyr-bd"/>
</dbReference>
<feature type="binding site" evidence="17">
    <location>
        <position position="156"/>
    </location>
    <ligand>
        <name>thiamine diphosphate</name>
        <dbReference type="ChEBI" id="CHEBI:58937"/>
    </ligand>
</feature>
<feature type="binding site" evidence="17">
    <location>
        <position position="66"/>
    </location>
    <ligand>
        <name>thiamine diphosphate</name>
        <dbReference type="ChEBI" id="CHEBI:58937"/>
    </ligand>
</feature>
<dbReference type="Proteomes" id="UP000241201">
    <property type="component" value="Unassembled WGS sequence"/>
</dbReference>
<dbReference type="InterPro" id="IPR005474">
    <property type="entry name" value="Transketolase_N"/>
</dbReference>
<feature type="binding site" evidence="16">
    <location>
        <position position="465"/>
    </location>
    <ligand>
        <name>substrate</name>
    </ligand>
</feature>
<comment type="catalytic activity">
    <reaction evidence="13 20">
        <text>D-sedoheptulose 7-phosphate + D-glyceraldehyde 3-phosphate = aldehydo-D-ribose 5-phosphate + D-xylulose 5-phosphate</text>
        <dbReference type="Rhea" id="RHEA:10508"/>
        <dbReference type="ChEBI" id="CHEBI:57483"/>
        <dbReference type="ChEBI" id="CHEBI:57737"/>
        <dbReference type="ChEBI" id="CHEBI:58273"/>
        <dbReference type="ChEBI" id="CHEBI:59776"/>
        <dbReference type="EC" id="2.2.1.1"/>
    </reaction>
</comment>
<dbReference type="NCBIfam" id="TIGR00232">
    <property type="entry name" value="tktlase_bact"/>
    <property type="match status" value="1"/>
</dbReference>
<evidence type="ECO:0000256" key="4">
    <source>
        <dbReference type="ARBA" id="ARBA00002931"/>
    </source>
</evidence>
<dbReference type="PROSITE" id="PS00801">
    <property type="entry name" value="TRANSKETOLASE_1"/>
    <property type="match status" value="1"/>
</dbReference>
<dbReference type="SUPFAM" id="SSF52922">
    <property type="entry name" value="TK C-terminal domain-like"/>
    <property type="match status" value="1"/>
</dbReference>
<evidence type="ECO:0000256" key="9">
    <source>
        <dbReference type="ARBA" id="ARBA00022723"/>
    </source>
</evidence>
<comment type="cofactor">
    <cofactor evidence="18">
        <name>Mg(2+)</name>
        <dbReference type="ChEBI" id="CHEBI:18420"/>
    </cofactor>
    <text evidence="18">Binds 1 Mg(2+) ion per subunit. Can also utilize other divalent metal cations, such as Ca(2+), Mn(2+) and Co(2+).</text>
</comment>
<feature type="binding site" evidence="17">
    <location>
        <begin position="114"/>
        <end position="116"/>
    </location>
    <ligand>
        <name>thiamine diphosphate</name>
        <dbReference type="ChEBI" id="CHEBI:58937"/>
    </ligand>
</feature>
<feature type="binding site" evidence="17">
    <location>
        <position position="185"/>
    </location>
    <ligand>
        <name>thiamine diphosphate</name>
        <dbReference type="ChEBI" id="CHEBI:58937"/>
    </ligand>
</feature>
<dbReference type="FunFam" id="3.40.50.970:FF:000004">
    <property type="entry name" value="Transketolase"/>
    <property type="match status" value="1"/>
</dbReference>
<name>A0A2T3G2S8_9FIRM</name>